<keyword evidence="3" id="KW-1133">Transmembrane helix</keyword>
<evidence type="ECO:0000256" key="3">
    <source>
        <dbReference type="SAM" id="Phobius"/>
    </source>
</evidence>
<dbReference type="AlphaFoldDB" id="A0A653CZE6"/>
<keyword evidence="5" id="KW-1185">Reference proteome</keyword>
<dbReference type="OrthoDB" id="1854593at2759"/>
<dbReference type="GO" id="GO:0036503">
    <property type="term" value="P:ERAD pathway"/>
    <property type="evidence" value="ECO:0007669"/>
    <property type="project" value="TreeGrafter"/>
</dbReference>
<protein>
    <recommendedName>
        <fullName evidence="6">Phospholipid/glycerol acyltransferase domain-containing protein</fullName>
    </recommendedName>
</protein>
<evidence type="ECO:0000313" key="5">
    <source>
        <dbReference type="Proteomes" id="UP000410492"/>
    </source>
</evidence>
<keyword evidence="3" id="KW-0812">Transmembrane</keyword>
<comment type="subcellular location">
    <subcellularLocation>
        <location evidence="1">Membrane</location>
    </subcellularLocation>
</comment>
<evidence type="ECO:0000256" key="1">
    <source>
        <dbReference type="ARBA" id="ARBA00004370"/>
    </source>
</evidence>
<keyword evidence="2 3" id="KW-0472">Membrane</keyword>
<evidence type="ECO:0000256" key="2">
    <source>
        <dbReference type="ARBA" id="ARBA00023136"/>
    </source>
</evidence>
<dbReference type="PANTHER" id="PTHR15486">
    <property type="entry name" value="ANCIENT UBIQUITOUS PROTEIN"/>
    <property type="match status" value="1"/>
</dbReference>
<gene>
    <name evidence="4" type="ORF">CALMAC_LOCUS13138</name>
</gene>
<dbReference type="PANTHER" id="PTHR15486:SF96">
    <property type="entry name" value="LIPID DROPLET-REGULATING VLDL ASSEMBLY FACTOR AUP1"/>
    <property type="match status" value="1"/>
</dbReference>
<evidence type="ECO:0000313" key="4">
    <source>
        <dbReference type="EMBL" id="VEN53291.1"/>
    </source>
</evidence>
<accession>A0A653CZE6</accession>
<organism evidence="4 5">
    <name type="scientific">Callosobruchus maculatus</name>
    <name type="common">Southern cowpea weevil</name>
    <name type="synonym">Pulse bruchid</name>
    <dbReference type="NCBI Taxonomy" id="64391"/>
    <lineage>
        <taxon>Eukaryota</taxon>
        <taxon>Metazoa</taxon>
        <taxon>Ecdysozoa</taxon>
        <taxon>Arthropoda</taxon>
        <taxon>Hexapoda</taxon>
        <taxon>Insecta</taxon>
        <taxon>Pterygota</taxon>
        <taxon>Neoptera</taxon>
        <taxon>Endopterygota</taxon>
        <taxon>Coleoptera</taxon>
        <taxon>Polyphaga</taxon>
        <taxon>Cucujiformia</taxon>
        <taxon>Chrysomeloidea</taxon>
        <taxon>Chrysomelidae</taxon>
        <taxon>Bruchinae</taxon>
        <taxon>Bruchini</taxon>
        <taxon>Callosobruchus</taxon>
    </lineage>
</organism>
<name>A0A653CZE6_CALMS</name>
<dbReference type="GO" id="GO:0005789">
    <property type="term" value="C:endoplasmic reticulum membrane"/>
    <property type="evidence" value="ECO:0007669"/>
    <property type="project" value="TreeGrafter"/>
</dbReference>
<dbReference type="EMBL" id="CAACVG010009442">
    <property type="protein sequence ID" value="VEN53291.1"/>
    <property type="molecule type" value="Genomic_DNA"/>
</dbReference>
<proteinExistence type="predicted"/>
<evidence type="ECO:0008006" key="6">
    <source>
        <dbReference type="Google" id="ProtNLM"/>
    </source>
</evidence>
<dbReference type="Proteomes" id="UP000410492">
    <property type="component" value="Unassembled WGS sequence"/>
</dbReference>
<sequence length="252" mass="28899">MSNIEMKHLFKYSRFPDEDMGRILFFLYIPLGVIILLLRIIVLFCAMVLSYAIPETVSFRKFINKITCMALGIAVTVENPKAKENVGVFVSNNLSVFDHVAVQNVTNAVMPMKTVLEQIVKFNNFDFGSLSELGRFKENVQKFIVENKTPAFFTPEEKPTNGKCLLKFKTYPFQLSTKVQPICIQIERPFFNISVTVLGSSYTYDALFFMFSPITNYKIRFLDAVERKNLSDEEFAEDVRHKIGACLKVTFS</sequence>
<feature type="transmembrane region" description="Helical" evidence="3">
    <location>
        <begin position="21"/>
        <end position="53"/>
    </location>
</feature>
<reference evidence="4 5" key="1">
    <citation type="submission" date="2019-01" db="EMBL/GenBank/DDBJ databases">
        <authorList>
            <person name="Sayadi A."/>
        </authorList>
    </citation>
    <scope>NUCLEOTIDE SEQUENCE [LARGE SCALE GENOMIC DNA]</scope>
</reference>